<dbReference type="EMBL" id="FMZH01000010">
    <property type="protein sequence ID" value="SDE01810.1"/>
    <property type="molecule type" value="Genomic_DNA"/>
</dbReference>
<dbReference type="Gene3D" id="2.60.40.1120">
    <property type="entry name" value="Carboxypeptidase-like, regulatory domain"/>
    <property type="match status" value="1"/>
</dbReference>
<evidence type="ECO:0000256" key="4">
    <source>
        <dbReference type="ARBA" id="ARBA00022692"/>
    </source>
</evidence>
<name>A0A1G6ZGV8_9SPHI</name>
<dbReference type="InterPro" id="IPR008969">
    <property type="entry name" value="CarboxyPept-like_regulatory"/>
</dbReference>
<dbReference type="Pfam" id="PF13715">
    <property type="entry name" value="CarbopepD_reg_2"/>
    <property type="match status" value="1"/>
</dbReference>
<dbReference type="PROSITE" id="PS52016">
    <property type="entry name" value="TONB_DEPENDENT_REC_3"/>
    <property type="match status" value="1"/>
</dbReference>
<dbReference type="AlphaFoldDB" id="A0A1G6ZGV8"/>
<dbReference type="RefSeq" id="WP_244154708.1">
    <property type="nucleotide sequence ID" value="NZ_FMZH01000010.1"/>
</dbReference>
<evidence type="ECO:0000313" key="10">
    <source>
        <dbReference type="Proteomes" id="UP000199455"/>
    </source>
</evidence>
<evidence type="ECO:0000256" key="5">
    <source>
        <dbReference type="ARBA" id="ARBA00023136"/>
    </source>
</evidence>
<evidence type="ECO:0000256" key="2">
    <source>
        <dbReference type="ARBA" id="ARBA00022448"/>
    </source>
</evidence>
<evidence type="ECO:0000313" key="9">
    <source>
        <dbReference type="EMBL" id="SDE01810.1"/>
    </source>
</evidence>
<dbReference type="InterPro" id="IPR023997">
    <property type="entry name" value="TonB-dep_OMP_SusC/RagA_CS"/>
</dbReference>
<keyword evidence="6 7" id="KW-0998">Cell outer membrane</keyword>
<organism evidence="9 10">
    <name type="scientific">Pedobacter soli</name>
    <dbReference type="NCBI Taxonomy" id="390242"/>
    <lineage>
        <taxon>Bacteria</taxon>
        <taxon>Pseudomonadati</taxon>
        <taxon>Bacteroidota</taxon>
        <taxon>Sphingobacteriia</taxon>
        <taxon>Sphingobacteriales</taxon>
        <taxon>Sphingobacteriaceae</taxon>
        <taxon>Pedobacter</taxon>
    </lineage>
</organism>
<dbReference type="InterPro" id="IPR037066">
    <property type="entry name" value="Plug_dom_sf"/>
</dbReference>
<accession>A0A1G6ZGV8</accession>
<evidence type="ECO:0000259" key="8">
    <source>
        <dbReference type="Pfam" id="PF07715"/>
    </source>
</evidence>
<dbReference type="GO" id="GO:0009279">
    <property type="term" value="C:cell outer membrane"/>
    <property type="evidence" value="ECO:0007669"/>
    <property type="project" value="UniProtKB-SubCell"/>
</dbReference>
<keyword evidence="5 7" id="KW-0472">Membrane</keyword>
<keyword evidence="10" id="KW-1185">Reference proteome</keyword>
<feature type="domain" description="TonB-dependent receptor plug" evidence="8">
    <location>
        <begin position="223"/>
        <end position="354"/>
    </location>
</feature>
<dbReference type="NCBIfam" id="TIGR04057">
    <property type="entry name" value="SusC_RagA_signa"/>
    <property type="match status" value="1"/>
</dbReference>
<dbReference type="InterPro" id="IPR036942">
    <property type="entry name" value="Beta-barrel_TonB_sf"/>
</dbReference>
<protein>
    <submittedName>
        <fullName evidence="9">TonB-linked outer membrane protein, SusC/RagA family</fullName>
    </submittedName>
</protein>
<keyword evidence="3 7" id="KW-1134">Transmembrane beta strand</keyword>
<proteinExistence type="inferred from homology"/>
<dbReference type="SUPFAM" id="SSF49464">
    <property type="entry name" value="Carboxypeptidase regulatory domain-like"/>
    <property type="match status" value="1"/>
</dbReference>
<evidence type="ECO:0000256" key="6">
    <source>
        <dbReference type="ARBA" id="ARBA00023237"/>
    </source>
</evidence>
<dbReference type="Pfam" id="PF07715">
    <property type="entry name" value="Plug"/>
    <property type="match status" value="1"/>
</dbReference>
<keyword evidence="4 7" id="KW-0812">Transmembrane</keyword>
<evidence type="ECO:0000256" key="1">
    <source>
        <dbReference type="ARBA" id="ARBA00004571"/>
    </source>
</evidence>
<dbReference type="Gene3D" id="2.170.130.10">
    <property type="entry name" value="TonB-dependent receptor, plug domain"/>
    <property type="match status" value="1"/>
</dbReference>
<evidence type="ECO:0000256" key="7">
    <source>
        <dbReference type="PROSITE-ProRule" id="PRU01360"/>
    </source>
</evidence>
<sequence length="1165" mass="127796">MKINTRWMKNIHQYHSKLIIIMAFIFVGMLLVSNDANAQSDKKILFEADGITLKKAFENVEKLSGNTIAYNNTQLNDQKKVYVARGLRPVNEVMDLLLKGLPFSYKINANGSIVITSKNIVSGKLAGVVVDENNDPVPAATIKVVELNLLGQTNTNGEFNLNVAAGTYTLEARFIAYEIARKQQVKVTGGATTQVNFKLKAADNSLNEVVVTALGIKRQEKALGYAVTKIDSTQLTDAVSTNWTDALSGKVAGLNLIRSNSGPAGSNKIILRGENNLTGDNEALIVLDGVVINNSGGRRTANGSDGVYGTGSDNMPADYGSSINDINPEDIESVTVLKGPGAAALYGQRGANGAIIITTKSGNSKRKKVGIKFTSNGSFEEVNRWPDLQYEYGQGLDGAPYYSYGTTADGASTSGTSSAYGPRFDGQMFFQYDPVTQTTGKTRTPWVPYKNEIRDFFSTGENLTNSLSLDGRYKNTTARFSITNQNNTWIVPKTGIERTTITLSTNTDITSKLKIATKINYGNRFSDNLPGAGYGNQSLMYWFIFWQPNASIDWIKNYWVNGKENLSIKYPFSSFPENPYAVVNEFINRTGRNNVTANIQASYQFNKELSLLVRSSIDYSEERRAQERPYDAGSRLPQGSVRQQHIKAQETNIDFLLRYEKKISKDFTINTTLGGSQLRNKYNKSDLRADGLVIPNVYELTNNLYPLISIPDTSRYRINSFYGVLSTNYKNYWYVELTGRKDWSSVLATATRTDNVGFFYPAISTSFVLSEFFKLPKVISFAKLRASVSQVGSGGTTPYRTAYTYSLAANGTYPDSSLVNPTILPNENLKPLKTTTYEVGTEVSLFKGRLGFDVAVYAGNTKNQILTRIVDRSSGFNQALINAGQVNNTGVEVALNGTPIKTKGGFKWTMNATFASNSNVIKALSDSSIILRTGPVAGGQIVAKVGGSMGDLYGRGYVRDPQGNVVYDATTGFAKITNDVVYLGNTMPKYKFSIGSTFAYKSLSLSVLFDAQVGAVAHSLLNYKMVEQGKLTSTLPGRYNGIIGNGVVQLADGSYVPNTTVAYDIDEYYRSHMGADNAEGSTFSTDFIKFREASLNYKFNPKFLRKLGLSSATFGVYGRNLFIWSPWPMFDPEFGTLSGSDIVTGFEIGQFPSTRTYGFNLSIGI</sequence>
<dbReference type="NCBIfam" id="TIGR04056">
    <property type="entry name" value="OMP_RagA_SusC"/>
    <property type="match status" value="1"/>
</dbReference>
<dbReference type="Proteomes" id="UP000199455">
    <property type="component" value="Unassembled WGS sequence"/>
</dbReference>
<dbReference type="InterPro" id="IPR039426">
    <property type="entry name" value="TonB-dep_rcpt-like"/>
</dbReference>
<dbReference type="STRING" id="390242.SAMN04488024_110106"/>
<gene>
    <name evidence="9" type="ORF">SAMN04488024_110106</name>
</gene>
<dbReference type="InterPro" id="IPR023996">
    <property type="entry name" value="TonB-dep_OMP_SusC/RagA"/>
</dbReference>
<dbReference type="Gene3D" id="2.40.170.20">
    <property type="entry name" value="TonB-dependent receptor, beta-barrel domain"/>
    <property type="match status" value="1"/>
</dbReference>
<dbReference type="SUPFAM" id="SSF56935">
    <property type="entry name" value="Porins"/>
    <property type="match status" value="1"/>
</dbReference>
<evidence type="ECO:0000256" key="3">
    <source>
        <dbReference type="ARBA" id="ARBA00022452"/>
    </source>
</evidence>
<comment type="similarity">
    <text evidence="7">Belongs to the TonB-dependent receptor family.</text>
</comment>
<reference evidence="10" key="1">
    <citation type="submission" date="2016-10" db="EMBL/GenBank/DDBJ databases">
        <authorList>
            <person name="Varghese N."/>
            <person name="Submissions S."/>
        </authorList>
    </citation>
    <scope>NUCLEOTIDE SEQUENCE [LARGE SCALE GENOMIC DNA]</scope>
    <source>
        <strain evidence="10">DSM 18609</strain>
    </source>
</reference>
<dbReference type="InterPro" id="IPR012910">
    <property type="entry name" value="Plug_dom"/>
</dbReference>
<keyword evidence="2 7" id="KW-0813">Transport</keyword>
<comment type="subcellular location">
    <subcellularLocation>
        <location evidence="1 7">Cell outer membrane</location>
        <topology evidence="1 7">Multi-pass membrane protein</topology>
    </subcellularLocation>
</comment>